<gene>
    <name evidence="2" type="ORF">N658DRAFT_386077</name>
</gene>
<feature type="non-terminal residue" evidence="2">
    <location>
        <position position="1"/>
    </location>
</feature>
<keyword evidence="3" id="KW-1185">Reference proteome</keyword>
<evidence type="ECO:0000313" key="2">
    <source>
        <dbReference type="EMBL" id="KAK4098623.1"/>
    </source>
</evidence>
<accession>A0AAN6SZ03</accession>
<evidence type="ECO:0000259" key="1">
    <source>
        <dbReference type="Pfam" id="PF01636"/>
    </source>
</evidence>
<organism evidence="2 3">
    <name type="scientific">Parathielavia hyrcaniae</name>
    <dbReference type="NCBI Taxonomy" id="113614"/>
    <lineage>
        <taxon>Eukaryota</taxon>
        <taxon>Fungi</taxon>
        <taxon>Dikarya</taxon>
        <taxon>Ascomycota</taxon>
        <taxon>Pezizomycotina</taxon>
        <taxon>Sordariomycetes</taxon>
        <taxon>Sordariomycetidae</taxon>
        <taxon>Sordariales</taxon>
        <taxon>Chaetomiaceae</taxon>
        <taxon>Parathielavia</taxon>
    </lineage>
</organism>
<dbReference type="InterPro" id="IPR051678">
    <property type="entry name" value="AGP_Transferase"/>
</dbReference>
<dbReference type="PANTHER" id="PTHR21310">
    <property type="entry name" value="AMINOGLYCOSIDE PHOSPHOTRANSFERASE-RELATED-RELATED"/>
    <property type="match status" value="1"/>
</dbReference>
<feature type="non-terminal residue" evidence="2">
    <location>
        <position position="86"/>
    </location>
</feature>
<dbReference type="AlphaFoldDB" id="A0AAN6SZ03"/>
<dbReference type="EMBL" id="MU863657">
    <property type="protein sequence ID" value="KAK4098623.1"/>
    <property type="molecule type" value="Genomic_DNA"/>
</dbReference>
<sequence length="86" mass="9630">KSLSEIATAQYLKRCTKIPVPEINYHDLDPNNDTGAPFVLMKRVLGRHLHKMWNKMSLKHKKSALSQIGSVVAQLASLTFDQIGSL</sequence>
<protein>
    <recommendedName>
        <fullName evidence="1">Aminoglycoside phosphotransferase domain-containing protein</fullName>
    </recommendedName>
</protein>
<dbReference type="Proteomes" id="UP001305647">
    <property type="component" value="Unassembled WGS sequence"/>
</dbReference>
<evidence type="ECO:0000313" key="3">
    <source>
        <dbReference type="Proteomes" id="UP001305647"/>
    </source>
</evidence>
<dbReference type="SUPFAM" id="SSF56112">
    <property type="entry name" value="Protein kinase-like (PK-like)"/>
    <property type="match status" value="1"/>
</dbReference>
<dbReference type="InterPro" id="IPR011009">
    <property type="entry name" value="Kinase-like_dom_sf"/>
</dbReference>
<dbReference type="InterPro" id="IPR002575">
    <property type="entry name" value="Aminoglycoside_PTrfase"/>
</dbReference>
<dbReference type="PANTHER" id="PTHR21310:SF15">
    <property type="entry name" value="AMINOGLYCOSIDE PHOSPHOTRANSFERASE DOMAIN-CONTAINING PROTEIN"/>
    <property type="match status" value="1"/>
</dbReference>
<feature type="domain" description="Aminoglycoside phosphotransferase" evidence="1">
    <location>
        <begin position="4"/>
        <end position="78"/>
    </location>
</feature>
<name>A0AAN6SZ03_9PEZI</name>
<comment type="caution">
    <text evidence="2">The sequence shown here is derived from an EMBL/GenBank/DDBJ whole genome shotgun (WGS) entry which is preliminary data.</text>
</comment>
<reference evidence="2" key="1">
    <citation type="journal article" date="2023" name="Mol. Phylogenet. Evol.">
        <title>Genome-scale phylogeny and comparative genomics of the fungal order Sordariales.</title>
        <authorList>
            <person name="Hensen N."/>
            <person name="Bonometti L."/>
            <person name="Westerberg I."/>
            <person name="Brannstrom I.O."/>
            <person name="Guillou S."/>
            <person name="Cros-Aarteil S."/>
            <person name="Calhoun S."/>
            <person name="Haridas S."/>
            <person name="Kuo A."/>
            <person name="Mondo S."/>
            <person name="Pangilinan J."/>
            <person name="Riley R."/>
            <person name="LaButti K."/>
            <person name="Andreopoulos B."/>
            <person name="Lipzen A."/>
            <person name="Chen C."/>
            <person name="Yan M."/>
            <person name="Daum C."/>
            <person name="Ng V."/>
            <person name="Clum A."/>
            <person name="Steindorff A."/>
            <person name="Ohm R.A."/>
            <person name="Martin F."/>
            <person name="Silar P."/>
            <person name="Natvig D.O."/>
            <person name="Lalanne C."/>
            <person name="Gautier V."/>
            <person name="Ament-Velasquez S.L."/>
            <person name="Kruys A."/>
            <person name="Hutchinson M.I."/>
            <person name="Powell A.J."/>
            <person name="Barry K."/>
            <person name="Miller A.N."/>
            <person name="Grigoriev I.V."/>
            <person name="Debuchy R."/>
            <person name="Gladieux P."/>
            <person name="Hiltunen Thoren M."/>
            <person name="Johannesson H."/>
        </authorList>
    </citation>
    <scope>NUCLEOTIDE SEQUENCE</scope>
    <source>
        <strain evidence="2">CBS 757.83</strain>
    </source>
</reference>
<reference evidence="2" key="2">
    <citation type="submission" date="2023-05" db="EMBL/GenBank/DDBJ databases">
        <authorList>
            <consortium name="Lawrence Berkeley National Laboratory"/>
            <person name="Steindorff A."/>
            <person name="Hensen N."/>
            <person name="Bonometti L."/>
            <person name="Westerberg I."/>
            <person name="Brannstrom I.O."/>
            <person name="Guillou S."/>
            <person name="Cros-Aarteil S."/>
            <person name="Calhoun S."/>
            <person name="Haridas S."/>
            <person name="Kuo A."/>
            <person name="Mondo S."/>
            <person name="Pangilinan J."/>
            <person name="Riley R."/>
            <person name="Labutti K."/>
            <person name="Andreopoulos B."/>
            <person name="Lipzen A."/>
            <person name="Chen C."/>
            <person name="Yanf M."/>
            <person name="Daum C."/>
            <person name="Ng V."/>
            <person name="Clum A."/>
            <person name="Ohm R."/>
            <person name="Martin F."/>
            <person name="Silar P."/>
            <person name="Natvig D."/>
            <person name="Lalanne C."/>
            <person name="Gautier V."/>
            <person name="Ament-Velasquez S.L."/>
            <person name="Kruys A."/>
            <person name="Hutchinson M.I."/>
            <person name="Powell A.J."/>
            <person name="Barry K."/>
            <person name="Miller A.N."/>
            <person name="Grigoriev I.V."/>
            <person name="Debuchy R."/>
            <person name="Gladieux P."/>
            <person name="Thoren M.H."/>
            <person name="Johannesson H."/>
        </authorList>
    </citation>
    <scope>NUCLEOTIDE SEQUENCE</scope>
    <source>
        <strain evidence="2">CBS 757.83</strain>
    </source>
</reference>
<dbReference type="Pfam" id="PF01636">
    <property type="entry name" value="APH"/>
    <property type="match status" value="1"/>
</dbReference>
<proteinExistence type="predicted"/>